<dbReference type="Pfam" id="PF07661">
    <property type="entry name" value="MORN_2"/>
    <property type="match status" value="5"/>
</dbReference>
<dbReference type="EMBL" id="QUAJ01000010">
    <property type="protein sequence ID" value="REI41419.1"/>
    <property type="molecule type" value="Genomic_DNA"/>
</dbReference>
<dbReference type="InterPro" id="IPR011652">
    <property type="entry name" value="MORN_2"/>
</dbReference>
<gene>
    <name evidence="2" type="ORF">DYH56_07050</name>
</gene>
<dbReference type="Proteomes" id="UP000263486">
    <property type="component" value="Unassembled WGS sequence"/>
</dbReference>
<accession>A0ABX9KHD5</accession>
<protein>
    <submittedName>
        <fullName evidence="2">Toxin-antitoxin system YwqK family antitoxin</fullName>
    </submittedName>
</protein>
<organism evidence="2 3">
    <name type="scientific">Psychrilyobacter piezotolerans</name>
    <dbReference type="NCBI Taxonomy" id="2293438"/>
    <lineage>
        <taxon>Bacteria</taxon>
        <taxon>Fusobacteriati</taxon>
        <taxon>Fusobacteriota</taxon>
        <taxon>Fusobacteriia</taxon>
        <taxon>Fusobacteriales</taxon>
        <taxon>Fusobacteriaceae</taxon>
        <taxon>Psychrilyobacter</taxon>
    </lineage>
</organism>
<proteinExistence type="predicted"/>
<dbReference type="Gene3D" id="2.20.110.10">
    <property type="entry name" value="Histone H3 K4-specific methyltransferase SET7/9 N-terminal domain"/>
    <property type="match status" value="2"/>
</dbReference>
<keyword evidence="1" id="KW-1133">Transmembrane helix</keyword>
<evidence type="ECO:0000313" key="2">
    <source>
        <dbReference type="EMBL" id="REI41419.1"/>
    </source>
</evidence>
<keyword evidence="1" id="KW-0812">Transmembrane</keyword>
<sequence length="211" mass="25312">MSIRTVSSYFAISNFPYIKMRKINFNLILTYLILRYIILIEEDYKGSGRVKKRLLVVFILCLILISCDKREELFSKTQKRNGLIYITNEKKPYTGILLKYYKNGQIKEKLNFEQGKYHGENISYYEDGQIKEKFNFEHDQLDGEMISYYKNGQVEARFNFKQGKQDGENFSYYKNGQVEMKLDFKQNQLDGKMISYYENGQIKDEINWQEW</sequence>
<evidence type="ECO:0000256" key="1">
    <source>
        <dbReference type="SAM" id="Phobius"/>
    </source>
</evidence>
<keyword evidence="3" id="KW-1185">Reference proteome</keyword>
<comment type="caution">
    <text evidence="2">The sequence shown here is derived from an EMBL/GenBank/DDBJ whole genome shotgun (WGS) entry which is preliminary data.</text>
</comment>
<evidence type="ECO:0000313" key="3">
    <source>
        <dbReference type="Proteomes" id="UP000263486"/>
    </source>
</evidence>
<reference evidence="2 3" key="1">
    <citation type="submission" date="2018-08" db="EMBL/GenBank/DDBJ databases">
        <title>Draft genome sequence of Psychrilyobacter sp. strain SD5 isolated from Black Sea water.</title>
        <authorList>
            <person name="Yadav S."/>
            <person name="Villanueva L."/>
            <person name="Damste J.S.S."/>
        </authorList>
    </citation>
    <scope>NUCLEOTIDE SEQUENCE [LARGE SCALE GENOMIC DNA]</scope>
    <source>
        <strain evidence="2 3">SD5</strain>
    </source>
</reference>
<keyword evidence="1" id="KW-0472">Membrane</keyword>
<name>A0ABX9KHD5_9FUSO</name>
<dbReference type="SUPFAM" id="SSF82185">
    <property type="entry name" value="Histone H3 K4-specific methyltransferase SET7/9 N-terminal domain"/>
    <property type="match status" value="1"/>
</dbReference>
<feature type="transmembrane region" description="Helical" evidence="1">
    <location>
        <begin position="23"/>
        <end position="40"/>
    </location>
</feature>